<sequence>MGNPPPIKCSKLVFCFAAPLFCCWTKIRYAVIICFDNISLDLKYCRIQIAFRAVAAKPPHSLGNAFGVSFRCPPHSPKSSRTPGNTPFWFENPAFPGDGWVVSERFVGGVRGHTRALDRDFCFPGLQNVVEDI</sequence>
<proteinExistence type="predicted"/>
<gene>
    <name evidence="1" type="ORF">PINE0816_LOCUS23177</name>
</gene>
<dbReference type="AlphaFoldDB" id="A0A7S0CLP0"/>
<organism evidence="1">
    <name type="scientific">Proboscia inermis</name>
    <dbReference type="NCBI Taxonomy" id="420281"/>
    <lineage>
        <taxon>Eukaryota</taxon>
        <taxon>Sar</taxon>
        <taxon>Stramenopiles</taxon>
        <taxon>Ochrophyta</taxon>
        <taxon>Bacillariophyta</taxon>
        <taxon>Coscinodiscophyceae</taxon>
        <taxon>Rhizosoleniophycidae</taxon>
        <taxon>Rhizosoleniales</taxon>
        <taxon>Rhizosoleniaceae</taxon>
        <taxon>Proboscia</taxon>
    </lineage>
</organism>
<reference evidence="1" key="1">
    <citation type="submission" date="2021-01" db="EMBL/GenBank/DDBJ databases">
        <authorList>
            <person name="Corre E."/>
            <person name="Pelletier E."/>
            <person name="Niang G."/>
            <person name="Scheremetjew M."/>
            <person name="Finn R."/>
            <person name="Kale V."/>
            <person name="Holt S."/>
            <person name="Cochrane G."/>
            <person name="Meng A."/>
            <person name="Brown T."/>
            <person name="Cohen L."/>
        </authorList>
    </citation>
    <scope>NUCLEOTIDE SEQUENCE</scope>
    <source>
        <strain evidence="1">CCAP1064/1</strain>
    </source>
</reference>
<accession>A0A7S0CLP0</accession>
<protein>
    <submittedName>
        <fullName evidence="1">Uncharacterized protein</fullName>
    </submittedName>
</protein>
<name>A0A7S0CLP0_9STRA</name>
<dbReference type="EMBL" id="HBEL01050358">
    <property type="protein sequence ID" value="CAD8427012.1"/>
    <property type="molecule type" value="Transcribed_RNA"/>
</dbReference>
<evidence type="ECO:0000313" key="1">
    <source>
        <dbReference type="EMBL" id="CAD8427012.1"/>
    </source>
</evidence>